<keyword evidence="3" id="KW-1185">Reference proteome</keyword>
<feature type="region of interest" description="Disordered" evidence="1">
    <location>
        <begin position="59"/>
        <end position="115"/>
    </location>
</feature>
<protein>
    <submittedName>
        <fullName evidence="2">Uncharacterized protein</fullName>
    </submittedName>
</protein>
<reference evidence="2 3" key="1">
    <citation type="submission" date="2015-03" db="EMBL/GenBank/DDBJ databases">
        <title>Genomics and transcriptomics of the oil-accumulating basidiomycete yeast T. oleaginosus allow insights into substrate utilization and the diverse evolutionary trajectories of mating systems in fungi.</title>
        <authorList>
            <consortium name="DOE Joint Genome Institute"/>
            <person name="Kourist R."/>
            <person name="Kracht O."/>
            <person name="Bracharz F."/>
            <person name="Lipzen A."/>
            <person name="Nolan M."/>
            <person name="Ohm R."/>
            <person name="Grigoriev I."/>
            <person name="Sun S."/>
            <person name="Heitman J."/>
            <person name="Bruck T."/>
            <person name="Nowrousian M."/>
        </authorList>
    </citation>
    <scope>NUCLEOTIDE SEQUENCE [LARGE SCALE GENOMIC DNA]</scope>
    <source>
        <strain evidence="2 3">IBC0246</strain>
    </source>
</reference>
<feature type="compositionally biased region" description="Basic residues" evidence="1">
    <location>
        <begin position="221"/>
        <end position="241"/>
    </location>
</feature>
<dbReference type="EMBL" id="KQ087267">
    <property type="protein sequence ID" value="KLT39199.1"/>
    <property type="molecule type" value="Genomic_DNA"/>
</dbReference>
<feature type="compositionally biased region" description="Basic and acidic residues" evidence="1">
    <location>
        <begin position="313"/>
        <end position="334"/>
    </location>
</feature>
<feature type="compositionally biased region" description="Low complexity" evidence="1">
    <location>
        <begin position="102"/>
        <end position="111"/>
    </location>
</feature>
<sequence length="622" mass="69648">MSSVSFVELLVMSHPCSSPSIPRSAIFPPRPTRWTADLSRGRLIKVAFSFYTPLVSHSPRLSTHPTTPTPRQRPTSNSQHSTPNANANANAQRRRPTPTPTPNANTQRNTQHLTPYATLHTSPMNDFLRDWDGNIQGCAYFVVDSRAVECYRFYIVTDGWEGGCVATQLESFGFNWKKFVRENEDLLKYDVSLPNRTPRSLWIGPLVSAFPRFDKASPLYRRPKHARKRSPPYRSRRRVPRSRVPVQRYHNLDIHNPDHWAKCWSLKYGPYGHLHADETDESDESDADVSDDDADVSDETPNDRWDGALGEAVRIREPNARNHRETYGDNGRDEFDSDSESEAIETESECESDANADSDYEDDYAARGARGRGRGHGGGQGKRKRAASPPPHARSGDTTRRRAADRPKDVGPPVRPNKRRQSANRREARETAPAPAPAPAPQRRVRKRAGGPAPAPAPAAARAQSRAVIVYIRAPPGGVPTFTVPEFEAGKEYHFVYETVGSRTGTRTRAADADAGEDDDADFLETMIKQIGRRLERGPKVKLLFVGCEKWHAARSARAVRARKGRRAVEAYCRVLFRHAADMVELRGGAGRLPHGVEEIVDLLAFQSQDEYDENWAVCIPK</sequence>
<accession>A0A0J1AV73</accession>
<evidence type="ECO:0000313" key="2">
    <source>
        <dbReference type="EMBL" id="KLT39199.1"/>
    </source>
</evidence>
<evidence type="ECO:0000256" key="1">
    <source>
        <dbReference type="SAM" id="MobiDB-lite"/>
    </source>
</evidence>
<organism evidence="2 3">
    <name type="scientific">Cutaneotrichosporon oleaginosum</name>
    <dbReference type="NCBI Taxonomy" id="879819"/>
    <lineage>
        <taxon>Eukaryota</taxon>
        <taxon>Fungi</taxon>
        <taxon>Dikarya</taxon>
        <taxon>Basidiomycota</taxon>
        <taxon>Agaricomycotina</taxon>
        <taxon>Tremellomycetes</taxon>
        <taxon>Trichosporonales</taxon>
        <taxon>Trichosporonaceae</taxon>
        <taxon>Cutaneotrichosporon</taxon>
    </lineage>
</organism>
<dbReference type="GeneID" id="28986846"/>
<dbReference type="Proteomes" id="UP000053611">
    <property type="component" value="Unassembled WGS sequence"/>
</dbReference>
<dbReference type="AlphaFoldDB" id="A0A0J1AV73"/>
<feature type="region of interest" description="Disordered" evidence="1">
    <location>
        <begin position="275"/>
        <end position="462"/>
    </location>
</feature>
<feature type="compositionally biased region" description="Acidic residues" evidence="1">
    <location>
        <begin position="335"/>
        <end position="363"/>
    </location>
</feature>
<feature type="compositionally biased region" description="Basic and acidic residues" evidence="1">
    <location>
        <begin position="394"/>
        <end position="409"/>
    </location>
</feature>
<dbReference type="RefSeq" id="XP_018275690.1">
    <property type="nucleotide sequence ID" value="XM_018426243.1"/>
</dbReference>
<gene>
    <name evidence="2" type="ORF">CC85DRAFT_324409</name>
</gene>
<feature type="region of interest" description="Disordered" evidence="1">
    <location>
        <begin position="221"/>
        <end position="242"/>
    </location>
</feature>
<feature type="compositionally biased region" description="Low complexity" evidence="1">
    <location>
        <begin position="65"/>
        <end position="75"/>
    </location>
</feature>
<name>A0A0J1AV73_9TREE</name>
<proteinExistence type="predicted"/>
<feature type="compositionally biased region" description="Basic residues" evidence="1">
    <location>
        <begin position="369"/>
        <end position="386"/>
    </location>
</feature>
<feature type="compositionally biased region" description="Acidic residues" evidence="1">
    <location>
        <begin position="278"/>
        <end position="300"/>
    </location>
</feature>
<evidence type="ECO:0000313" key="3">
    <source>
        <dbReference type="Proteomes" id="UP000053611"/>
    </source>
</evidence>